<evidence type="ECO:0000313" key="1">
    <source>
        <dbReference type="EMBL" id="MCO6394026.1"/>
    </source>
</evidence>
<dbReference type="InterPro" id="IPR013078">
    <property type="entry name" value="His_Pase_superF_clade-1"/>
</dbReference>
<protein>
    <submittedName>
        <fullName evidence="1">Histidine phosphatase family protein</fullName>
    </submittedName>
</protein>
<dbReference type="CDD" id="cd07067">
    <property type="entry name" value="HP_PGM_like"/>
    <property type="match status" value="1"/>
</dbReference>
<dbReference type="PANTHER" id="PTHR48100">
    <property type="entry name" value="BROAD-SPECIFICITY PHOSPHATASE YOR283W-RELATED"/>
    <property type="match status" value="1"/>
</dbReference>
<dbReference type="Proteomes" id="UP001205920">
    <property type="component" value="Unassembled WGS sequence"/>
</dbReference>
<dbReference type="Gene3D" id="3.40.50.1240">
    <property type="entry name" value="Phosphoglycerate mutase-like"/>
    <property type="match status" value="1"/>
</dbReference>
<dbReference type="InterPro" id="IPR050275">
    <property type="entry name" value="PGM_Phosphatase"/>
</dbReference>
<dbReference type="GO" id="GO:0005737">
    <property type="term" value="C:cytoplasm"/>
    <property type="evidence" value="ECO:0007669"/>
    <property type="project" value="TreeGrafter"/>
</dbReference>
<keyword evidence="2" id="KW-1185">Reference proteome</keyword>
<organism evidence="1 2">
    <name type="scientific">Corynebacterium lipophilum</name>
    <dbReference type="NCBI Taxonomy" id="2804918"/>
    <lineage>
        <taxon>Bacteria</taxon>
        <taxon>Bacillati</taxon>
        <taxon>Actinomycetota</taxon>
        <taxon>Actinomycetes</taxon>
        <taxon>Mycobacteriales</taxon>
        <taxon>Corynebacteriaceae</taxon>
        <taxon>Corynebacterium</taxon>
    </lineage>
</organism>
<sequence>MTRTVVHLVRHGEVFNPKKILYGRLPGYHLSSRGYSMAAATSKFFEGRDVTYLAASPLLRAQETAQPIAEVTGLEIDTREEILEAGNTFEGLRTKGWRSQLWNPIRWRHMLKPWEPSWGESYEDIFARMDVAIEDARQRAEGHEAVLVSHQLPIVTVQRYVQGKPFAHASRRCELASVTSLVFDDDVVVDWSYSTPASAI</sequence>
<dbReference type="PANTHER" id="PTHR48100:SF51">
    <property type="entry name" value="PHOSPHOGLYCERATE MUTASE"/>
    <property type="match status" value="1"/>
</dbReference>
<dbReference type="Pfam" id="PF00300">
    <property type="entry name" value="His_Phos_1"/>
    <property type="match status" value="1"/>
</dbReference>
<accession>A0AAW5HW43</accession>
<reference evidence="1 2" key="1">
    <citation type="submission" date="2021-01" db="EMBL/GenBank/DDBJ databases">
        <title>Identification and Characterization of Corynebacterium sp.</title>
        <authorList>
            <person name="Luo Q."/>
            <person name="Qu P."/>
            <person name="Chen Q."/>
        </authorList>
    </citation>
    <scope>NUCLEOTIDE SEQUENCE [LARGE SCALE GENOMIC DNA]</scope>
    <source>
        <strain evidence="1 2">MC-18</strain>
    </source>
</reference>
<dbReference type="SMART" id="SM00855">
    <property type="entry name" value="PGAM"/>
    <property type="match status" value="1"/>
</dbReference>
<evidence type="ECO:0000313" key="2">
    <source>
        <dbReference type="Proteomes" id="UP001205920"/>
    </source>
</evidence>
<dbReference type="GO" id="GO:0016791">
    <property type="term" value="F:phosphatase activity"/>
    <property type="evidence" value="ECO:0007669"/>
    <property type="project" value="TreeGrafter"/>
</dbReference>
<comment type="caution">
    <text evidence="1">The sequence shown here is derived from an EMBL/GenBank/DDBJ whole genome shotgun (WGS) entry which is preliminary data.</text>
</comment>
<dbReference type="SUPFAM" id="SSF53254">
    <property type="entry name" value="Phosphoglycerate mutase-like"/>
    <property type="match status" value="1"/>
</dbReference>
<dbReference type="RefSeq" id="WP_070363187.1">
    <property type="nucleotide sequence ID" value="NZ_JAEUWV010000002.1"/>
</dbReference>
<gene>
    <name evidence="1" type="ORF">JMN37_03355</name>
</gene>
<proteinExistence type="predicted"/>
<dbReference type="EMBL" id="JAEUWV010000002">
    <property type="protein sequence ID" value="MCO6394026.1"/>
    <property type="molecule type" value="Genomic_DNA"/>
</dbReference>
<name>A0AAW5HW43_9CORY</name>
<dbReference type="AlphaFoldDB" id="A0AAW5HW43"/>
<dbReference type="InterPro" id="IPR029033">
    <property type="entry name" value="His_PPase_superfam"/>
</dbReference>